<protein>
    <submittedName>
        <fullName evidence="2">Uncharacterized protein</fullName>
    </submittedName>
</protein>
<gene>
    <name evidence="2" type="ORF">VP01_471g1</name>
</gene>
<sequence length="566" mass="64708">MFENLHLQNLFCSVKSVNPPSRSRGPIPEAKLFIMEVTLVQCHCPACLVNTITDEEGNMIPGTYVHPSTRRSHLAKTQAMINQEISLINSLETMDLHNSPKRPSAPARPNPEATVEPHVSTPARHNSIAVEQELKIESSFVLFFIMWLHLVCGLSHEKCRQAIVYITYMIKYLDQFKRQKDFCDHIPKDLRTITKHLGLDLELEEFICCQKCYSLYEIDVAPFECSYQVVPGADACSEDLFSPHIIKDIGGVTRASEYTTKRPHFQLIPHATNPASLFICQSFQNWLGWLLKLPDIENSIDDWSNHLSSMPEDPVIDIQQSNAWKKLFRPSKSSKQTKALPLKLAFSLFIDWYNPLGNKIAGKQNSMGIISLTCLNLHPSIQYKPRFTYLAGIVPSPNQPNMITISHVLRPLVDSLLELENGVLIHTNQFPFGRQVQWGASRLIRANSFAPGAKRKNPEVGPIREKRHTLAQAQRWNETNSVAAKERLVKKTGVRWSQLNRLPYWNPVMNISLGVMHNWFEGVLQHHFRYRWGFDGKNNSSDESSNVKDSLEVVDHKFRRLFLKRG</sequence>
<dbReference type="OrthoDB" id="3269001at2759"/>
<dbReference type="EMBL" id="LAVV01009856">
    <property type="protein sequence ID" value="KNZ49882.1"/>
    <property type="molecule type" value="Genomic_DNA"/>
</dbReference>
<evidence type="ECO:0000256" key="1">
    <source>
        <dbReference type="SAM" id="MobiDB-lite"/>
    </source>
</evidence>
<dbReference type="AlphaFoldDB" id="A0A0L6UNS5"/>
<accession>A0A0L6UNS5</accession>
<proteinExistence type="predicted"/>
<dbReference type="VEuPathDB" id="FungiDB:VP01_471g1"/>
<organism evidence="2 3">
    <name type="scientific">Puccinia sorghi</name>
    <dbReference type="NCBI Taxonomy" id="27349"/>
    <lineage>
        <taxon>Eukaryota</taxon>
        <taxon>Fungi</taxon>
        <taxon>Dikarya</taxon>
        <taxon>Basidiomycota</taxon>
        <taxon>Pucciniomycotina</taxon>
        <taxon>Pucciniomycetes</taxon>
        <taxon>Pucciniales</taxon>
        <taxon>Pucciniaceae</taxon>
        <taxon>Puccinia</taxon>
    </lineage>
</organism>
<evidence type="ECO:0000313" key="2">
    <source>
        <dbReference type="EMBL" id="KNZ49882.1"/>
    </source>
</evidence>
<comment type="caution">
    <text evidence="2">The sequence shown here is derived from an EMBL/GenBank/DDBJ whole genome shotgun (WGS) entry which is preliminary data.</text>
</comment>
<reference evidence="2 3" key="1">
    <citation type="submission" date="2015-08" db="EMBL/GenBank/DDBJ databases">
        <title>Next Generation Sequencing and Analysis of the Genome of Puccinia sorghi L Schw, the Causal Agent of Maize Common Rust.</title>
        <authorList>
            <person name="Rochi L."/>
            <person name="Burguener G."/>
            <person name="Darino M."/>
            <person name="Turjanski A."/>
            <person name="Kreff E."/>
            <person name="Dieguez M.J."/>
            <person name="Sacco F."/>
        </authorList>
    </citation>
    <scope>NUCLEOTIDE SEQUENCE [LARGE SCALE GENOMIC DNA]</scope>
    <source>
        <strain evidence="2 3">RO10H11247</strain>
    </source>
</reference>
<dbReference type="Proteomes" id="UP000037035">
    <property type="component" value="Unassembled WGS sequence"/>
</dbReference>
<dbReference type="STRING" id="27349.A0A0L6UNS5"/>
<keyword evidence="3" id="KW-1185">Reference proteome</keyword>
<evidence type="ECO:0000313" key="3">
    <source>
        <dbReference type="Proteomes" id="UP000037035"/>
    </source>
</evidence>
<name>A0A0L6UNS5_9BASI</name>
<feature type="region of interest" description="Disordered" evidence="1">
    <location>
        <begin position="97"/>
        <end position="120"/>
    </location>
</feature>